<feature type="transmembrane region" description="Helical" evidence="7">
    <location>
        <begin position="84"/>
        <end position="101"/>
    </location>
</feature>
<evidence type="ECO:0000256" key="6">
    <source>
        <dbReference type="ARBA" id="ARBA00023136"/>
    </source>
</evidence>
<feature type="transmembrane region" description="Helical" evidence="7">
    <location>
        <begin position="113"/>
        <end position="132"/>
    </location>
</feature>
<reference evidence="8" key="2">
    <citation type="journal article" date="2023" name="Curr. Microbiol.">
        <title>Neisseria montereyensis sp. nov., Isolated from Oropharynx of California Sea Lion (Zalophus californianus): Genomic, Phylogenetic, and Phenotypic Study.</title>
        <authorList>
            <person name="Volokhov D.V."/>
            <person name="Zagorodnyaya T.A."/>
            <person name="Furtak V.A."/>
            <person name="Nattanmai G."/>
            <person name="Randall L."/>
            <person name="Jose S."/>
            <person name="Gao Y."/>
            <person name="Gulland F.M."/>
            <person name="Eisenberg T."/>
            <person name="Delmonte P."/>
            <person name="Blom J."/>
            <person name="Mitchell K.K."/>
        </authorList>
    </citation>
    <scope>NUCLEOTIDE SEQUENCE</scope>
    <source>
        <strain evidence="8">CSL10203-ORH2</strain>
    </source>
</reference>
<organism evidence="8 9">
    <name type="scientific">Neisseria montereyensis</name>
    <dbReference type="NCBI Taxonomy" id="2973938"/>
    <lineage>
        <taxon>Bacteria</taxon>
        <taxon>Pseudomonadati</taxon>
        <taxon>Pseudomonadota</taxon>
        <taxon>Betaproteobacteria</taxon>
        <taxon>Neisseriales</taxon>
        <taxon>Neisseriaceae</taxon>
        <taxon>Neisseria</taxon>
    </lineage>
</organism>
<feature type="transmembrane region" description="Helical" evidence="7">
    <location>
        <begin position="20"/>
        <end position="39"/>
    </location>
</feature>
<dbReference type="InterPro" id="IPR032808">
    <property type="entry name" value="DoxX"/>
</dbReference>
<keyword evidence="5 7" id="KW-1133">Transmembrane helix</keyword>
<evidence type="ECO:0000313" key="8">
    <source>
        <dbReference type="EMBL" id="MCS4534540.1"/>
    </source>
</evidence>
<comment type="subcellular location">
    <subcellularLocation>
        <location evidence="1">Cell membrane</location>
        <topology evidence="1">Multi-pass membrane protein</topology>
    </subcellularLocation>
</comment>
<feature type="transmembrane region" description="Helical" evidence="7">
    <location>
        <begin position="59"/>
        <end position="77"/>
    </location>
</feature>
<dbReference type="Pfam" id="PF07681">
    <property type="entry name" value="DoxX"/>
    <property type="match status" value="1"/>
</dbReference>
<proteinExistence type="inferred from homology"/>
<dbReference type="PANTHER" id="PTHR33452">
    <property type="entry name" value="OXIDOREDUCTASE CATD-RELATED"/>
    <property type="match status" value="1"/>
</dbReference>
<evidence type="ECO:0000256" key="7">
    <source>
        <dbReference type="SAM" id="Phobius"/>
    </source>
</evidence>
<dbReference type="EMBL" id="JANUXW010000010">
    <property type="protein sequence ID" value="MCS4534540.1"/>
    <property type="molecule type" value="Genomic_DNA"/>
</dbReference>
<evidence type="ECO:0000313" key="9">
    <source>
        <dbReference type="Proteomes" id="UP001166947"/>
    </source>
</evidence>
<evidence type="ECO:0000256" key="2">
    <source>
        <dbReference type="ARBA" id="ARBA00006679"/>
    </source>
</evidence>
<reference evidence="8" key="1">
    <citation type="submission" date="2022-08" db="EMBL/GenBank/DDBJ databases">
        <authorList>
            <person name="Volokhov D.V."/>
            <person name="Furtak V.A."/>
            <person name="Zagorodnyaya T.A."/>
        </authorList>
    </citation>
    <scope>NUCLEOTIDE SEQUENCE</scope>
    <source>
        <strain evidence="8">CSL10203-ORH2</strain>
    </source>
</reference>
<comment type="caution">
    <text evidence="8">The sequence shown here is derived from an EMBL/GenBank/DDBJ whole genome shotgun (WGS) entry which is preliminary data.</text>
</comment>
<name>A0ABT2FGT8_9NEIS</name>
<protein>
    <submittedName>
        <fullName evidence="8">DoxX family protein</fullName>
    </submittedName>
</protein>
<dbReference type="RefSeq" id="WP_259292299.1">
    <property type="nucleotide sequence ID" value="NZ_JANUXW010000010.1"/>
</dbReference>
<sequence>MFNPNTTIKNIVSNPTTNALLSLIGRLLLVYLFIVSGWQKIGGYDGVVGYMESVGLPPALLPFTILLEVGGSIAVIVGFQTRLVAFFFAAFALISAFVFHTAPEDALNFMKNFSIGGGFIFLMLHGAGAWSLDGLTEKK</sequence>
<evidence type="ECO:0000256" key="4">
    <source>
        <dbReference type="ARBA" id="ARBA00022692"/>
    </source>
</evidence>
<evidence type="ECO:0000256" key="3">
    <source>
        <dbReference type="ARBA" id="ARBA00022475"/>
    </source>
</evidence>
<keyword evidence="4 7" id="KW-0812">Transmembrane</keyword>
<gene>
    <name evidence="8" type="ORF">NXS09_09580</name>
</gene>
<evidence type="ECO:0000256" key="1">
    <source>
        <dbReference type="ARBA" id="ARBA00004651"/>
    </source>
</evidence>
<dbReference type="InterPro" id="IPR051907">
    <property type="entry name" value="DoxX-like_oxidoreductase"/>
</dbReference>
<comment type="similarity">
    <text evidence="2">Belongs to the DoxX family.</text>
</comment>
<evidence type="ECO:0000256" key="5">
    <source>
        <dbReference type="ARBA" id="ARBA00022989"/>
    </source>
</evidence>
<dbReference type="Proteomes" id="UP001166947">
    <property type="component" value="Unassembled WGS sequence"/>
</dbReference>
<keyword evidence="6 7" id="KW-0472">Membrane</keyword>
<keyword evidence="9" id="KW-1185">Reference proteome</keyword>
<dbReference type="PANTHER" id="PTHR33452:SF1">
    <property type="entry name" value="INNER MEMBRANE PROTEIN YPHA-RELATED"/>
    <property type="match status" value="1"/>
</dbReference>
<accession>A0ABT2FGT8</accession>
<keyword evidence="3" id="KW-1003">Cell membrane</keyword>